<dbReference type="InterPro" id="IPR036259">
    <property type="entry name" value="MFS_trans_sf"/>
</dbReference>
<comment type="caution">
    <text evidence="10">The sequence shown here is derived from an EMBL/GenBank/DDBJ whole genome shotgun (WGS) entry which is preliminary data.</text>
</comment>
<keyword evidence="7 8" id="KW-0472">Membrane</keyword>
<feature type="transmembrane region" description="Helical" evidence="8">
    <location>
        <begin position="203"/>
        <end position="222"/>
    </location>
</feature>
<dbReference type="InterPro" id="IPR026032">
    <property type="entry name" value="HcaT-like"/>
</dbReference>
<name>A0ABS5PX93_9PSED</name>
<dbReference type="CDD" id="cd17335">
    <property type="entry name" value="MFS_MFSD6"/>
    <property type="match status" value="1"/>
</dbReference>
<evidence type="ECO:0000256" key="7">
    <source>
        <dbReference type="ARBA" id="ARBA00023136"/>
    </source>
</evidence>
<feature type="transmembrane region" description="Helical" evidence="8">
    <location>
        <begin position="328"/>
        <end position="349"/>
    </location>
</feature>
<feature type="transmembrane region" description="Helical" evidence="8">
    <location>
        <begin position="355"/>
        <end position="375"/>
    </location>
</feature>
<feature type="transmembrane region" description="Helical" evidence="8">
    <location>
        <begin position="269"/>
        <end position="288"/>
    </location>
</feature>
<dbReference type="Gene3D" id="1.20.1250.20">
    <property type="entry name" value="MFS general substrate transporter like domains"/>
    <property type="match status" value="2"/>
</dbReference>
<proteinExistence type="predicted"/>
<keyword evidence="5 8" id="KW-0812">Transmembrane</keyword>
<keyword evidence="2" id="KW-0813">Transport</keyword>
<evidence type="ECO:0000256" key="3">
    <source>
        <dbReference type="ARBA" id="ARBA00022475"/>
    </source>
</evidence>
<protein>
    <submittedName>
        <fullName evidence="10">MFS transporter</fullName>
    </submittedName>
</protein>
<evidence type="ECO:0000256" key="2">
    <source>
        <dbReference type="ARBA" id="ARBA00022448"/>
    </source>
</evidence>
<dbReference type="PIRSF" id="PIRSF004925">
    <property type="entry name" value="HcaT"/>
    <property type="match status" value="1"/>
</dbReference>
<evidence type="ECO:0000256" key="5">
    <source>
        <dbReference type="ARBA" id="ARBA00022692"/>
    </source>
</evidence>
<evidence type="ECO:0000256" key="8">
    <source>
        <dbReference type="SAM" id="Phobius"/>
    </source>
</evidence>
<dbReference type="SUPFAM" id="SSF103473">
    <property type="entry name" value="MFS general substrate transporter"/>
    <property type="match status" value="1"/>
</dbReference>
<gene>
    <name evidence="10" type="ORF">I0D00_04075</name>
</gene>
<dbReference type="NCBIfam" id="NF037955">
    <property type="entry name" value="mfs"/>
    <property type="match status" value="1"/>
</dbReference>
<feature type="domain" description="Major facilitator superfamily (MFS) profile" evidence="9">
    <location>
        <begin position="203"/>
        <end position="383"/>
    </location>
</feature>
<dbReference type="Proteomes" id="UP001196601">
    <property type="component" value="Unassembled WGS sequence"/>
</dbReference>
<dbReference type="InterPro" id="IPR024989">
    <property type="entry name" value="MFS_assoc_dom"/>
</dbReference>
<feature type="transmembrane region" description="Helical" evidence="8">
    <location>
        <begin position="133"/>
        <end position="153"/>
    </location>
</feature>
<organism evidence="10 11">
    <name type="scientific">Pseudomonas lalucatii</name>
    <dbReference type="NCBI Taxonomy" id="1424203"/>
    <lineage>
        <taxon>Bacteria</taxon>
        <taxon>Pseudomonadati</taxon>
        <taxon>Pseudomonadota</taxon>
        <taxon>Gammaproteobacteria</taxon>
        <taxon>Pseudomonadales</taxon>
        <taxon>Pseudomonadaceae</taxon>
        <taxon>Pseudomonas</taxon>
    </lineage>
</organism>
<feature type="transmembrane region" description="Helical" evidence="8">
    <location>
        <begin position="72"/>
        <end position="90"/>
    </location>
</feature>
<evidence type="ECO:0000256" key="1">
    <source>
        <dbReference type="ARBA" id="ARBA00004429"/>
    </source>
</evidence>
<feature type="transmembrane region" description="Helical" evidence="8">
    <location>
        <begin position="12"/>
        <end position="32"/>
    </location>
</feature>
<feature type="transmembrane region" description="Helical" evidence="8">
    <location>
        <begin position="294"/>
        <end position="316"/>
    </location>
</feature>
<dbReference type="PANTHER" id="PTHR23522">
    <property type="entry name" value="BLL5896 PROTEIN"/>
    <property type="match status" value="1"/>
</dbReference>
<sequence length="383" mass="42204">MTHALPYWRLSGFYFCYFSLLGATAPFLALYFDHLGFSAARIGELVAIPMLMRCLAPNLWGWLGDHSGRRLAIVRFGAVCTLLCFAGIFVSQSYAWLALIMASHAFFWHAVLPQFEVITLAHLRERATRYSEIRLWGSIGFIVAVVGLGELFERISLDAFPWALVLVMAAIIISSCWVPNAAPQQRPSDPRLGGFLRQLRRPGILAFYLSVGLMQLSNGPYYTFLTLHLEALGYARGLIGQLWALGVVAEIVLFLFMARLLARYSLRGVLLASFLITAVRWLLLGNLADHLWVLLLAQCMHAATFGSFHAAAIHFVQRSFADRQQGQGQALYATLAGIGGALGALYSGYSWSSLGPAWTFSIASLVALAAAAITVTRLPEERP</sequence>
<evidence type="ECO:0000313" key="10">
    <source>
        <dbReference type="EMBL" id="MBS7661125.1"/>
    </source>
</evidence>
<dbReference type="Pfam" id="PF12832">
    <property type="entry name" value="MFS_1_like"/>
    <property type="match status" value="1"/>
</dbReference>
<dbReference type="RefSeq" id="WP_213638467.1">
    <property type="nucleotide sequence ID" value="NZ_JADPMV010000001.1"/>
</dbReference>
<evidence type="ECO:0000256" key="4">
    <source>
        <dbReference type="ARBA" id="ARBA00022519"/>
    </source>
</evidence>
<evidence type="ECO:0000313" key="11">
    <source>
        <dbReference type="Proteomes" id="UP001196601"/>
    </source>
</evidence>
<feature type="transmembrane region" description="Helical" evidence="8">
    <location>
        <begin position="159"/>
        <end position="182"/>
    </location>
</feature>
<evidence type="ECO:0000256" key="6">
    <source>
        <dbReference type="ARBA" id="ARBA00022989"/>
    </source>
</evidence>
<accession>A0ABS5PX93</accession>
<keyword evidence="3" id="KW-1003">Cell membrane</keyword>
<dbReference type="PROSITE" id="PS50850">
    <property type="entry name" value="MFS"/>
    <property type="match status" value="1"/>
</dbReference>
<dbReference type="InterPro" id="IPR020846">
    <property type="entry name" value="MFS_dom"/>
</dbReference>
<keyword evidence="11" id="KW-1185">Reference proteome</keyword>
<keyword evidence="6 8" id="KW-1133">Transmembrane helix</keyword>
<feature type="transmembrane region" description="Helical" evidence="8">
    <location>
        <begin position="38"/>
        <end position="60"/>
    </location>
</feature>
<dbReference type="EMBL" id="JADPMV010000001">
    <property type="protein sequence ID" value="MBS7661125.1"/>
    <property type="molecule type" value="Genomic_DNA"/>
</dbReference>
<reference evidence="10 11" key="1">
    <citation type="journal article" date="2021" name="Syst. Appl. Microbiol.">
        <title>Pseudomonas lalucatii sp. nov. isolated from Vallgornera, a karstic cave in Mallorca, Western Mediterranean.</title>
        <authorList>
            <person name="Busquets A."/>
            <person name="Mulet M."/>
            <person name="Gomila M."/>
            <person name="Garcia-Valdes E."/>
        </authorList>
    </citation>
    <scope>NUCLEOTIDE SEQUENCE [LARGE SCALE GENOMIC DNA]</scope>
    <source>
        <strain evidence="10 11">R1b54</strain>
    </source>
</reference>
<comment type="subcellular location">
    <subcellularLocation>
        <location evidence="1">Cell inner membrane</location>
        <topology evidence="1">Multi-pass membrane protein</topology>
    </subcellularLocation>
</comment>
<feature type="transmembrane region" description="Helical" evidence="8">
    <location>
        <begin position="242"/>
        <end position="262"/>
    </location>
</feature>
<feature type="transmembrane region" description="Helical" evidence="8">
    <location>
        <begin position="96"/>
        <end position="121"/>
    </location>
</feature>
<keyword evidence="4" id="KW-0997">Cell inner membrane</keyword>
<dbReference type="PANTHER" id="PTHR23522:SF10">
    <property type="entry name" value="3-PHENYLPROPIONIC ACID TRANSPORTER-RELATED"/>
    <property type="match status" value="1"/>
</dbReference>
<evidence type="ECO:0000259" key="9">
    <source>
        <dbReference type="PROSITE" id="PS50850"/>
    </source>
</evidence>